<dbReference type="EMBL" id="VTWT01000002">
    <property type="protein sequence ID" value="KAA9340746.1"/>
    <property type="molecule type" value="Genomic_DNA"/>
</dbReference>
<dbReference type="Proteomes" id="UP000326570">
    <property type="component" value="Unassembled WGS sequence"/>
</dbReference>
<dbReference type="Pfam" id="PF11964">
    <property type="entry name" value="SpoIIAA-like"/>
    <property type="match status" value="1"/>
</dbReference>
<reference evidence="1 2" key="1">
    <citation type="submission" date="2019-09" db="EMBL/GenBank/DDBJ databases">
        <title>Genome sequence of Adhaeribacter sp. M2.</title>
        <authorList>
            <person name="Srinivasan S."/>
        </authorList>
    </citation>
    <scope>NUCLEOTIDE SEQUENCE [LARGE SCALE GENOMIC DNA]</scope>
    <source>
        <strain evidence="1 2">M2</strain>
    </source>
</reference>
<proteinExistence type="predicted"/>
<dbReference type="InterPro" id="IPR036513">
    <property type="entry name" value="STAS_dom_sf"/>
</dbReference>
<keyword evidence="2" id="KW-1185">Reference proteome</keyword>
<organism evidence="1 2">
    <name type="scientific">Adhaeribacter soli</name>
    <dbReference type="NCBI Taxonomy" id="2607655"/>
    <lineage>
        <taxon>Bacteria</taxon>
        <taxon>Pseudomonadati</taxon>
        <taxon>Bacteroidota</taxon>
        <taxon>Cytophagia</taxon>
        <taxon>Cytophagales</taxon>
        <taxon>Hymenobacteraceae</taxon>
        <taxon>Adhaeribacter</taxon>
    </lineage>
</organism>
<dbReference type="SUPFAM" id="SSF52091">
    <property type="entry name" value="SpoIIaa-like"/>
    <property type="match status" value="1"/>
</dbReference>
<name>A0A5N1J2L6_9BACT</name>
<evidence type="ECO:0000313" key="2">
    <source>
        <dbReference type="Proteomes" id="UP000326570"/>
    </source>
</evidence>
<accession>A0A5N1J2L6</accession>
<dbReference type="InterPro" id="IPR021866">
    <property type="entry name" value="SpoIIAA-like"/>
</dbReference>
<sequence length="118" mass="13438">MLELLPSPKENIVVLKVSGKLTKAHYDQVVPILETKIKQFGKLKLHAEIENLEIPSLQALWQDIKFDVKHYNDFSHIAVVGEPEWLAAMTKLVSPLVPAEIRVFKKEERADALNWLVG</sequence>
<dbReference type="InterPro" id="IPR038396">
    <property type="entry name" value="SpoIIAA-like_sf"/>
</dbReference>
<comment type="caution">
    <text evidence="1">The sequence shown here is derived from an EMBL/GenBank/DDBJ whole genome shotgun (WGS) entry which is preliminary data.</text>
</comment>
<protein>
    <submittedName>
        <fullName evidence="1">STAS/SEC14 domain-containing protein</fullName>
    </submittedName>
</protein>
<evidence type="ECO:0000313" key="1">
    <source>
        <dbReference type="EMBL" id="KAA9340746.1"/>
    </source>
</evidence>
<dbReference type="AlphaFoldDB" id="A0A5N1J2L6"/>
<gene>
    <name evidence="1" type="ORF">F0P94_04780</name>
</gene>
<dbReference type="Gene3D" id="3.40.50.10600">
    <property type="entry name" value="SpoIIaa-like domains"/>
    <property type="match status" value="1"/>
</dbReference>
<dbReference type="RefSeq" id="WP_150902673.1">
    <property type="nucleotide sequence ID" value="NZ_VTWT01000002.1"/>
</dbReference>